<evidence type="ECO:0000256" key="1">
    <source>
        <dbReference type="ARBA" id="ARBA00022527"/>
    </source>
</evidence>
<evidence type="ECO:0000256" key="4">
    <source>
        <dbReference type="ARBA" id="ARBA00022777"/>
    </source>
</evidence>
<comment type="catalytic activity">
    <reaction evidence="7">
        <text>L-seryl-[protein] + ATP = O-phospho-L-seryl-[protein] + ADP + H(+)</text>
        <dbReference type="Rhea" id="RHEA:17989"/>
        <dbReference type="Rhea" id="RHEA-COMP:9863"/>
        <dbReference type="Rhea" id="RHEA-COMP:11604"/>
        <dbReference type="ChEBI" id="CHEBI:15378"/>
        <dbReference type="ChEBI" id="CHEBI:29999"/>
        <dbReference type="ChEBI" id="CHEBI:30616"/>
        <dbReference type="ChEBI" id="CHEBI:83421"/>
        <dbReference type="ChEBI" id="CHEBI:456216"/>
        <dbReference type="EC" id="2.7.11.1"/>
    </reaction>
</comment>
<dbReference type="PROSITE" id="PS00107">
    <property type="entry name" value="PROTEIN_KINASE_ATP"/>
    <property type="match status" value="1"/>
</dbReference>
<dbReference type="Proteomes" id="UP000321412">
    <property type="component" value="Unassembled WGS sequence"/>
</dbReference>
<dbReference type="SUPFAM" id="SSF56112">
    <property type="entry name" value="Protein kinase-like (PK-like)"/>
    <property type="match status" value="1"/>
</dbReference>
<accession>A0A5C6X1F3</accession>
<dbReference type="Gene3D" id="3.30.200.20">
    <property type="entry name" value="Phosphorylase Kinase, domain 1"/>
    <property type="match status" value="1"/>
</dbReference>
<dbReference type="PANTHER" id="PTHR43289">
    <property type="entry name" value="MITOGEN-ACTIVATED PROTEIN KINASE KINASE KINASE 20-RELATED"/>
    <property type="match status" value="1"/>
</dbReference>
<evidence type="ECO:0000256" key="7">
    <source>
        <dbReference type="ARBA" id="ARBA00048679"/>
    </source>
</evidence>
<keyword evidence="4 10" id="KW-0418">Kinase</keyword>
<evidence type="ECO:0000259" key="9">
    <source>
        <dbReference type="PROSITE" id="PS50011"/>
    </source>
</evidence>
<evidence type="ECO:0000256" key="3">
    <source>
        <dbReference type="ARBA" id="ARBA00022741"/>
    </source>
</evidence>
<proteinExistence type="predicted"/>
<dbReference type="InterPro" id="IPR008271">
    <property type="entry name" value="Ser/Thr_kinase_AS"/>
</dbReference>
<dbReference type="InterPro" id="IPR011990">
    <property type="entry name" value="TPR-like_helical_dom_sf"/>
</dbReference>
<evidence type="ECO:0000313" key="11">
    <source>
        <dbReference type="Proteomes" id="UP000321412"/>
    </source>
</evidence>
<dbReference type="EMBL" id="VOSM01000008">
    <property type="protein sequence ID" value="TXD35619.1"/>
    <property type="molecule type" value="Genomic_DNA"/>
</dbReference>
<dbReference type="Pfam" id="PF13191">
    <property type="entry name" value="AAA_16"/>
    <property type="match status" value="1"/>
</dbReference>
<dbReference type="PANTHER" id="PTHR43289:SF6">
    <property type="entry name" value="SERINE_THREONINE-PROTEIN KINASE NEKL-3"/>
    <property type="match status" value="1"/>
</dbReference>
<sequence>MAILTEGTEVAGRFVIAERIGEGGMGAVYRALQTSLDREVALKVLHSDAAFTPRARRRFGREARAVARLNHPHIASVFDFGTDNDDQTLWLAMELVDGHGLSPLKREPIDILRIVSLSDQILSALSAAHARGIIHRDLKPSNILVTRDDAGREIIKLVDFGLAATRSGDDSGLGLAGAPGGLDDEDSETAAGKRVILGTPRYMAPELFRRQPVEPRVDLYALGIILFEIFSGMPPYPGDEPREVMRGHLRAPIPRLRSREGDLPAELERTIYRLLAKNPAERYQTAAEVRDALQAVINEFSYVPWMVTGPRLGDPGLGAHPGNLSHAGFLSGYGGQTIPPSHLLAGDTSRHGPGGVPQAPLVGRERERRLIERQVRQTVSVGQGGVLFLEGEAGIGKSRLLEWARVRIEEAGVMRVASGSHARGNANFGGMRQILQTILQTTDIPVDNLAEHLAARLGPWGFSAEEADLCLQLMSPGGESAIFEERDSGERRLSVQERVFAMIERVLREAGKEKPWLLVLEDLHYSGDETFAFLQHLAVGMHLDPMPVLIVATLRAEEVDQVPEMRYALERLERLGPENVLRIPLTHLDPSDASSLVLKIAPVDDALARQIARRASGNPLHITQILGYLQESGKLQWESGEWKLAPGVDIQHELPEELAELMRYRLNRLATRSEDAEATRAILDRAAILGAGFDYALLRAFLGAEDNAPWLGRLDDVLEALVEKGFLREVGKGGRDVLEFAHVVMRDVLLKEMEGRRSLRHLHRLAAAAKKTYYGKRARERAMELVDHYRHAREPSGVYAFTVKAARAAAEGADLKRAMALYRDAKQLADTDQISIESPLIQDVSGVLSSEEVALEVAHLERRVGEYDSAREHYRRLLGDQSPAVALWARWGLGELGRLQGDLDEARTWFEAARREVKDIWQTLRTRDIRQTLQIVDTYALFGLGRLAHAQGLLPEAQRLLEDGLERAQKIQHRVLEASMLRLLTDVFWRQGNARRAEVFFRRAAILEESLGDVEAISFGQRLAADFLREVGQPKKALDLATRALEQAESLGQRHDAAYCQLTLGKLAYSRADFKAAAKHLRHAHTTFEAMRDRHGIAHCNRALAMLAFAVDRHRETHTLISEAMEGYRALSDRHGLTCARLLLGRLELAVDKPDRALKTLTDAVQHFDRIGERRLVNCARAFYALALLQNGVNGEAMLVVDQLLNDAPELALAEESFADAFDKIAPLIEDERPDLAARLRELATETSQRLGRPVAATV</sequence>
<dbReference type="InterPro" id="IPR011009">
    <property type="entry name" value="Kinase-like_dom_sf"/>
</dbReference>
<dbReference type="SMART" id="SM00220">
    <property type="entry name" value="S_TKc"/>
    <property type="match status" value="1"/>
</dbReference>
<reference evidence="10 11" key="1">
    <citation type="submission" date="2019-08" db="EMBL/GenBank/DDBJ databases">
        <title>Bradymonadales sp. TMQ4.</title>
        <authorList>
            <person name="Liang Q."/>
        </authorList>
    </citation>
    <scope>NUCLEOTIDE SEQUENCE [LARGE SCALE GENOMIC DNA]</scope>
    <source>
        <strain evidence="10 11">TMQ4</strain>
    </source>
</reference>
<evidence type="ECO:0000256" key="2">
    <source>
        <dbReference type="ARBA" id="ARBA00022679"/>
    </source>
</evidence>
<dbReference type="RefSeq" id="WP_146982359.1">
    <property type="nucleotide sequence ID" value="NZ_VOSM01000008.1"/>
</dbReference>
<evidence type="ECO:0000256" key="8">
    <source>
        <dbReference type="PROSITE-ProRule" id="PRU10141"/>
    </source>
</evidence>
<evidence type="ECO:0000256" key="6">
    <source>
        <dbReference type="ARBA" id="ARBA00047899"/>
    </source>
</evidence>
<dbReference type="InterPro" id="IPR000719">
    <property type="entry name" value="Prot_kinase_dom"/>
</dbReference>
<feature type="binding site" evidence="8">
    <location>
        <position position="43"/>
    </location>
    <ligand>
        <name>ATP</name>
        <dbReference type="ChEBI" id="CHEBI:30616"/>
    </ligand>
</feature>
<dbReference type="InterPro" id="IPR017441">
    <property type="entry name" value="Protein_kinase_ATP_BS"/>
</dbReference>
<dbReference type="GO" id="GO:0004674">
    <property type="term" value="F:protein serine/threonine kinase activity"/>
    <property type="evidence" value="ECO:0007669"/>
    <property type="project" value="UniProtKB-KW"/>
</dbReference>
<dbReference type="SUPFAM" id="SSF48452">
    <property type="entry name" value="TPR-like"/>
    <property type="match status" value="2"/>
</dbReference>
<keyword evidence="3 8" id="KW-0547">Nucleotide-binding</keyword>
<dbReference type="CDD" id="cd14014">
    <property type="entry name" value="STKc_PknB_like"/>
    <property type="match status" value="1"/>
</dbReference>
<dbReference type="InterPro" id="IPR041664">
    <property type="entry name" value="AAA_16"/>
</dbReference>
<dbReference type="AlphaFoldDB" id="A0A5C6X1F3"/>
<keyword evidence="1" id="KW-0723">Serine/threonine-protein kinase</keyword>
<comment type="catalytic activity">
    <reaction evidence="6">
        <text>L-threonyl-[protein] + ATP = O-phospho-L-threonyl-[protein] + ADP + H(+)</text>
        <dbReference type="Rhea" id="RHEA:46608"/>
        <dbReference type="Rhea" id="RHEA-COMP:11060"/>
        <dbReference type="Rhea" id="RHEA-COMP:11605"/>
        <dbReference type="ChEBI" id="CHEBI:15378"/>
        <dbReference type="ChEBI" id="CHEBI:30013"/>
        <dbReference type="ChEBI" id="CHEBI:30616"/>
        <dbReference type="ChEBI" id="CHEBI:61977"/>
        <dbReference type="ChEBI" id="CHEBI:456216"/>
        <dbReference type="EC" id="2.7.11.1"/>
    </reaction>
</comment>
<dbReference type="PROSITE" id="PS50011">
    <property type="entry name" value="PROTEIN_KINASE_DOM"/>
    <property type="match status" value="1"/>
</dbReference>
<keyword evidence="2" id="KW-0808">Transferase</keyword>
<organism evidence="10 11">
    <name type="scientific">Lujinxingia vulgaris</name>
    <dbReference type="NCBI Taxonomy" id="2600176"/>
    <lineage>
        <taxon>Bacteria</taxon>
        <taxon>Deltaproteobacteria</taxon>
        <taxon>Bradymonadales</taxon>
        <taxon>Lujinxingiaceae</taxon>
        <taxon>Lujinxingia</taxon>
    </lineage>
</organism>
<protein>
    <submittedName>
        <fullName evidence="10">Protein kinase</fullName>
    </submittedName>
</protein>
<keyword evidence="5 8" id="KW-0067">ATP-binding</keyword>
<dbReference type="Gene3D" id="1.25.40.10">
    <property type="entry name" value="Tetratricopeptide repeat domain"/>
    <property type="match status" value="2"/>
</dbReference>
<dbReference type="OrthoDB" id="5477118at2"/>
<evidence type="ECO:0000313" key="10">
    <source>
        <dbReference type="EMBL" id="TXD35619.1"/>
    </source>
</evidence>
<name>A0A5C6X1F3_9DELT</name>
<dbReference type="PROSITE" id="PS00108">
    <property type="entry name" value="PROTEIN_KINASE_ST"/>
    <property type="match status" value="1"/>
</dbReference>
<keyword evidence="11" id="KW-1185">Reference proteome</keyword>
<dbReference type="SUPFAM" id="SSF52540">
    <property type="entry name" value="P-loop containing nucleoside triphosphate hydrolases"/>
    <property type="match status" value="1"/>
</dbReference>
<feature type="domain" description="Protein kinase" evidence="9">
    <location>
        <begin position="14"/>
        <end position="306"/>
    </location>
</feature>
<dbReference type="Pfam" id="PF00069">
    <property type="entry name" value="Pkinase"/>
    <property type="match status" value="1"/>
</dbReference>
<dbReference type="Gene3D" id="1.10.510.10">
    <property type="entry name" value="Transferase(Phosphotransferase) domain 1"/>
    <property type="match status" value="1"/>
</dbReference>
<gene>
    <name evidence="10" type="ORF">FRC98_15540</name>
</gene>
<comment type="caution">
    <text evidence="10">The sequence shown here is derived from an EMBL/GenBank/DDBJ whole genome shotgun (WGS) entry which is preliminary data.</text>
</comment>
<evidence type="ECO:0000256" key="5">
    <source>
        <dbReference type="ARBA" id="ARBA00022840"/>
    </source>
</evidence>
<dbReference type="InterPro" id="IPR027417">
    <property type="entry name" value="P-loop_NTPase"/>
</dbReference>
<dbReference type="GO" id="GO:0005524">
    <property type="term" value="F:ATP binding"/>
    <property type="evidence" value="ECO:0007669"/>
    <property type="project" value="UniProtKB-UniRule"/>
</dbReference>
<dbReference type="FunFam" id="3.30.200.20:FF:000035">
    <property type="entry name" value="Serine/threonine protein kinase Stk1"/>
    <property type="match status" value="1"/>
</dbReference>